<dbReference type="AlphaFoldDB" id="A0A3S0U203"/>
<dbReference type="EMBL" id="RYZZ01000015">
    <property type="protein sequence ID" value="RUQ28631.1"/>
    <property type="molecule type" value="Genomic_DNA"/>
</dbReference>
<dbReference type="Pfam" id="PF12146">
    <property type="entry name" value="Hydrolase_4"/>
    <property type="match status" value="1"/>
</dbReference>
<dbReference type="InterPro" id="IPR022742">
    <property type="entry name" value="Hydrolase_4"/>
</dbReference>
<dbReference type="OrthoDB" id="9780269at2"/>
<evidence type="ECO:0000313" key="3">
    <source>
        <dbReference type="EMBL" id="RUQ28631.1"/>
    </source>
</evidence>
<organism evidence="3 4">
    <name type="scientific">Peribacillus cavernae</name>
    <dbReference type="NCBI Taxonomy" id="1674310"/>
    <lineage>
        <taxon>Bacteria</taxon>
        <taxon>Bacillati</taxon>
        <taxon>Bacillota</taxon>
        <taxon>Bacilli</taxon>
        <taxon>Bacillales</taxon>
        <taxon>Bacillaceae</taxon>
        <taxon>Peribacillus</taxon>
    </lineage>
</organism>
<dbReference type="SUPFAM" id="SSF53474">
    <property type="entry name" value="alpha/beta-Hydrolases"/>
    <property type="match status" value="1"/>
</dbReference>
<evidence type="ECO:0000313" key="4">
    <source>
        <dbReference type="Proteomes" id="UP000267430"/>
    </source>
</evidence>
<reference evidence="3 4" key="1">
    <citation type="submission" date="2018-12" db="EMBL/GenBank/DDBJ databases">
        <title>Bacillus chawlae sp. nov., Bacillus glennii sp. nov., and Bacillus saganii sp. nov. Isolated from the Vehicle Assembly Building at Kennedy Space Center where the Viking Spacecraft were Assembled.</title>
        <authorList>
            <person name="Seuylemezian A."/>
            <person name="Vaishampayan P."/>
        </authorList>
    </citation>
    <scope>NUCLEOTIDE SEQUENCE [LARGE SCALE GENOMIC DNA]</scope>
    <source>
        <strain evidence="3 4">L5</strain>
    </source>
</reference>
<dbReference type="PANTHER" id="PTHR22946">
    <property type="entry name" value="DIENELACTONE HYDROLASE DOMAIN-CONTAINING PROTEIN-RELATED"/>
    <property type="match status" value="1"/>
</dbReference>
<keyword evidence="3" id="KW-0378">Hydrolase</keyword>
<dbReference type="RefSeq" id="WP_126865055.1">
    <property type="nucleotide sequence ID" value="NZ_JAUSTX010000007.1"/>
</dbReference>
<dbReference type="Gene3D" id="3.40.50.1820">
    <property type="entry name" value="alpha/beta hydrolase"/>
    <property type="match status" value="1"/>
</dbReference>
<dbReference type="InterPro" id="IPR029058">
    <property type="entry name" value="AB_hydrolase_fold"/>
</dbReference>
<protein>
    <submittedName>
        <fullName evidence="3">Alpha/beta fold hydrolase</fullName>
    </submittedName>
</protein>
<dbReference type="InterPro" id="IPR050261">
    <property type="entry name" value="FrsA_esterase"/>
</dbReference>
<dbReference type="GO" id="GO:0016787">
    <property type="term" value="F:hydrolase activity"/>
    <property type="evidence" value="ECO:0007669"/>
    <property type="project" value="UniProtKB-KW"/>
</dbReference>
<comment type="caution">
    <text evidence="3">The sequence shown here is derived from an EMBL/GenBank/DDBJ whole genome shotgun (WGS) entry which is preliminary data.</text>
</comment>
<gene>
    <name evidence="3" type="ORF">ELQ35_12000</name>
</gene>
<evidence type="ECO:0000259" key="1">
    <source>
        <dbReference type="Pfam" id="PF02129"/>
    </source>
</evidence>
<dbReference type="Proteomes" id="UP000267430">
    <property type="component" value="Unassembled WGS sequence"/>
</dbReference>
<dbReference type="InterPro" id="IPR000383">
    <property type="entry name" value="Xaa-Pro-like_dom"/>
</dbReference>
<name>A0A3S0U203_9BACI</name>
<keyword evidence="4" id="KW-1185">Reference proteome</keyword>
<dbReference type="Pfam" id="PF02129">
    <property type="entry name" value="Peptidase_S15"/>
    <property type="match status" value="1"/>
</dbReference>
<sequence length="259" mass="28802">MEKLYWVISRGGKQISTIVHVPQNTASSKGKSPVIVYFHGFAGNKTVGNRMGVKLARRLCAEGYLVVRFDYIGSGESEGDFETDTFFTGWIEDAQIVLAWTKTLENADLKRIGIIGHSLGGALVTHLSASDKTLKSICTLSPVSYLERNFEQIILGPALWADLLRGQTIRNFNGSGYSLSSLFAQDIVRYNILESAGKISQPILIIHGKKDQVVPVANSYDLERSLVSPNKRLEVFEDEGHLFSEKIYLAVIDWFKNTL</sequence>
<feature type="domain" description="Xaa-Pro dipeptidyl-peptidase-like" evidence="1">
    <location>
        <begin position="12"/>
        <end position="147"/>
    </location>
</feature>
<evidence type="ECO:0000259" key="2">
    <source>
        <dbReference type="Pfam" id="PF12146"/>
    </source>
</evidence>
<accession>A0A3S0U203</accession>
<proteinExistence type="predicted"/>
<feature type="domain" description="Serine aminopeptidase S33" evidence="2">
    <location>
        <begin position="192"/>
        <end position="241"/>
    </location>
</feature>